<dbReference type="EMBL" id="VFSU01000010">
    <property type="protein sequence ID" value="TPE64482.1"/>
    <property type="molecule type" value="Genomic_DNA"/>
</dbReference>
<feature type="transmembrane region" description="Helical" evidence="6">
    <location>
        <begin position="70"/>
        <end position="94"/>
    </location>
</feature>
<evidence type="ECO:0000256" key="2">
    <source>
        <dbReference type="ARBA" id="ARBA00022692"/>
    </source>
</evidence>
<keyword evidence="2 6" id="KW-0812">Transmembrane</keyword>
<feature type="transmembrane region" description="Helical" evidence="6">
    <location>
        <begin position="34"/>
        <end position="50"/>
    </location>
</feature>
<feature type="compositionally biased region" description="Pro residues" evidence="5">
    <location>
        <begin position="182"/>
        <end position="194"/>
    </location>
</feature>
<dbReference type="PANTHER" id="PTHR36926">
    <property type="entry name" value="COLICIN V PRODUCTION PROTEIN"/>
    <property type="match status" value="1"/>
</dbReference>
<dbReference type="AlphaFoldDB" id="A0A501XUM7"/>
<dbReference type="Proteomes" id="UP000319897">
    <property type="component" value="Unassembled WGS sequence"/>
</dbReference>
<feature type="compositionally biased region" description="Basic and acidic residues" evidence="5">
    <location>
        <begin position="212"/>
        <end position="229"/>
    </location>
</feature>
<keyword evidence="4 6" id="KW-0472">Membrane</keyword>
<feature type="transmembrane region" description="Helical" evidence="6">
    <location>
        <begin position="6"/>
        <end position="27"/>
    </location>
</feature>
<dbReference type="PANTHER" id="PTHR36926:SF1">
    <property type="entry name" value="COLICIN V PRODUCTION PROTEIN"/>
    <property type="match status" value="1"/>
</dbReference>
<gene>
    <name evidence="7" type="ORF">FJQ54_01525</name>
</gene>
<dbReference type="InterPro" id="IPR003825">
    <property type="entry name" value="Colicin-V_CvpA"/>
</dbReference>
<comment type="caution">
    <text evidence="7">The sequence shown here is derived from an EMBL/GenBank/DDBJ whole genome shotgun (WGS) entry which is preliminary data.</text>
</comment>
<dbReference type="Pfam" id="PF02674">
    <property type="entry name" value="Colicin_V"/>
    <property type="match status" value="1"/>
</dbReference>
<evidence type="ECO:0000256" key="6">
    <source>
        <dbReference type="SAM" id="Phobius"/>
    </source>
</evidence>
<evidence type="ECO:0000256" key="3">
    <source>
        <dbReference type="ARBA" id="ARBA00022989"/>
    </source>
</evidence>
<evidence type="ECO:0000256" key="4">
    <source>
        <dbReference type="ARBA" id="ARBA00023136"/>
    </source>
</evidence>
<evidence type="ECO:0000313" key="7">
    <source>
        <dbReference type="EMBL" id="TPE64482.1"/>
    </source>
</evidence>
<evidence type="ECO:0000256" key="1">
    <source>
        <dbReference type="ARBA" id="ARBA00004141"/>
    </source>
</evidence>
<dbReference type="GO" id="GO:0016020">
    <property type="term" value="C:membrane"/>
    <property type="evidence" value="ECO:0007669"/>
    <property type="project" value="UniProtKB-SubCell"/>
</dbReference>
<feature type="compositionally biased region" description="Low complexity" evidence="5">
    <location>
        <begin position="195"/>
        <end position="208"/>
    </location>
</feature>
<evidence type="ECO:0000256" key="5">
    <source>
        <dbReference type="SAM" id="MobiDB-lite"/>
    </source>
</evidence>
<feature type="transmembrane region" description="Helical" evidence="6">
    <location>
        <begin position="106"/>
        <end position="126"/>
    </location>
</feature>
<sequence>MDIIDGFTGFDWVVVSLVGLLAIAGLLRGFTQEALSLAGWILGIVVVRFFHEQTTLWLAPRVGGEASGAIIAFLLLFFGTVIVARMIAGAAGGFAKRSALGPMDRVLGLGFGALKGLILGSVIFLLTQFATGLFDPDQQPPEWLAESKTAPLLSLSAHAMVGWVNEFQDDKPEGKVLTLPPGMVPPPGVLPPGHPQLGPQQGAPANPGDRGYSNDDRRALDELLDEGAKSGDQVEI</sequence>
<dbReference type="OrthoDB" id="9806894at2"/>
<proteinExistence type="predicted"/>
<organism evidence="7 8">
    <name type="scientific">Sandaracinobacter neustonicus</name>
    <dbReference type="NCBI Taxonomy" id="1715348"/>
    <lineage>
        <taxon>Bacteria</taxon>
        <taxon>Pseudomonadati</taxon>
        <taxon>Pseudomonadota</taxon>
        <taxon>Alphaproteobacteria</taxon>
        <taxon>Sphingomonadales</taxon>
        <taxon>Sphingosinicellaceae</taxon>
        <taxon>Sandaracinobacter</taxon>
    </lineage>
</organism>
<name>A0A501XUM7_9SPHN</name>
<dbReference type="RefSeq" id="WP_140926519.1">
    <property type="nucleotide sequence ID" value="NZ_VFSU01000010.1"/>
</dbReference>
<feature type="region of interest" description="Disordered" evidence="5">
    <location>
        <begin position="172"/>
        <end position="236"/>
    </location>
</feature>
<accession>A0A501XUM7</accession>
<protein>
    <submittedName>
        <fullName evidence="7">CvpA family protein</fullName>
    </submittedName>
</protein>
<keyword evidence="8" id="KW-1185">Reference proteome</keyword>
<keyword evidence="3 6" id="KW-1133">Transmembrane helix</keyword>
<evidence type="ECO:0000313" key="8">
    <source>
        <dbReference type="Proteomes" id="UP000319897"/>
    </source>
</evidence>
<comment type="subcellular location">
    <subcellularLocation>
        <location evidence="1">Membrane</location>
        <topology evidence="1">Multi-pass membrane protein</topology>
    </subcellularLocation>
</comment>
<reference evidence="7 8" key="1">
    <citation type="submission" date="2019-06" db="EMBL/GenBank/DDBJ databases">
        <authorList>
            <person name="Lee I."/>
            <person name="Jang G.I."/>
            <person name="Hwang C.Y."/>
        </authorList>
    </citation>
    <scope>NUCLEOTIDE SEQUENCE [LARGE SCALE GENOMIC DNA]</scope>
    <source>
        <strain evidence="7 8">PAMC 28131</strain>
    </source>
</reference>
<dbReference type="InterPro" id="IPR052719">
    <property type="entry name" value="CvpA-like"/>
</dbReference>
<dbReference type="GO" id="GO:0009403">
    <property type="term" value="P:toxin biosynthetic process"/>
    <property type="evidence" value="ECO:0007669"/>
    <property type="project" value="InterPro"/>
</dbReference>